<feature type="domain" description="Flagellar protein FlgJ N-terminal" evidence="2">
    <location>
        <begin position="49"/>
        <end position="98"/>
    </location>
</feature>
<organism evidence="3 4">
    <name type="scientific">Nguyenibacter vanlangensis</name>
    <dbReference type="NCBI Taxonomy" id="1216886"/>
    <lineage>
        <taxon>Bacteria</taxon>
        <taxon>Pseudomonadati</taxon>
        <taxon>Pseudomonadota</taxon>
        <taxon>Alphaproteobacteria</taxon>
        <taxon>Acetobacterales</taxon>
        <taxon>Acetobacteraceae</taxon>
        <taxon>Nguyenibacter</taxon>
    </lineage>
</organism>
<protein>
    <submittedName>
        <fullName evidence="3">Rod-binding protein</fullName>
    </submittedName>
</protein>
<accession>A0A7Y7IT33</accession>
<dbReference type="InterPro" id="IPR019301">
    <property type="entry name" value="Flagellar_prot_FlgJ_N"/>
</dbReference>
<comment type="caution">
    <text evidence="3">The sequence shown here is derived from an EMBL/GenBank/DDBJ whole genome shotgun (WGS) entry which is preliminary data.</text>
</comment>
<dbReference type="Pfam" id="PF10135">
    <property type="entry name" value="Rod-binding"/>
    <property type="match status" value="1"/>
</dbReference>
<evidence type="ECO:0000313" key="3">
    <source>
        <dbReference type="EMBL" id="NVN09869.1"/>
    </source>
</evidence>
<evidence type="ECO:0000259" key="2">
    <source>
        <dbReference type="Pfam" id="PF10135"/>
    </source>
</evidence>
<sequence length="108" mass="11230">MNGGIAMSALSPVTPQSPAAQPDISAGKAAQARNAAVAFEAVTIGELLKPMFDTVDMTDNRFGGGPAEKQFRALQVQEMGKQIADSGGIGIADSVYRQMLAMQERSGS</sequence>
<dbReference type="Proteomes" id="UP000534870">
    <property type="component" value="Unassembled WGS sequence"/>
</dbReference>
<reference evidence="3 4" key="1">
    <citation type="submission" date="2020-06" db="EMBL/GenBank/DDBJ databases">
        <title>Description of novel acetic acid bacteria.</title>
        <authorList>
            <person name="Sombolestani A."/>
        </authorList>
    </citation>
    <scope>NUCLEOTIDE SEQUENCE [LARGE SCALE GENOMIC DNA]</scope>
    <source>
        <strain evidence="3 4">LMG 31431</strain>
    </source>
</reference>
<feature type="region of interest" description="Disordered" evidence="1">
    <location>
        <begin position="1"/>
        <end position="26"/>
    </location>
</feature>
<gene>
    <name evidence="3" type="ORF">HUK84_01680</name>
</gene>
<dbReference type="AlphaFoldDB" id="A0A7Y7IT33"/>
<evidence type="ECO:0000256" key="1">
    <source>
        <dbReference type="SAM" id="MobiDB-lite"/>
    </source>
</evidence>
<evidence type="ECO:0000313" key="4">
    <source>
        <dbReference type="Proteomes" id="UP000534870"/>
    </source>
</evidence>
<name>A0A7Y7IT33_9PROT</name>
<dbReference type="EMBL" id="JABXXP010000007">
    <property type="protein sequence ID" value="NVN09869.1"/>
    <property type="molecule type" value="Genomic_DNA"/>
</dbReference>
<proteinExistence type="predicted"/>